<reference evidence="1 2" key="1">
    <citation type="submission" date="2016-08" db="EMBL/GenBank/DDBJ databases">
        <title>Draft genome of Amylibacter sp. strain 4G11.</title>
        <authorList>
            <person name="Wong S.-K."/>
            <person name="Hamasaki K."/>
            <person name="Yoshizawa S."/>
        </authorList>
    </citation>
    <scope>NUCLEOTIDE SEQUENCE [LARGE SCALE GENOMIC DNA]</scope>
    <source>
        <strain evidence="1 2">4G11</strain>
    </source>
</reference>
<evidence type="ECO:0000313" key="2">
    <source>
        <dbReference type="Proteomes" id="UP000231516"/>
    </source>
</evidence>
<sequence>MLLTETYPQDAVNELATGRKRQLKFSECFSRDSNLMGKTDNSYQHVVVESQFFRISANRNTLMTIHWRKSHSKSKKSQ</sequence>
<organism evidence="1 2">
    <name type="scientific">Paramylibacter kogurei</name>
    <dbReference type="NCBI Taxonomy" id="1889778"/>
    <lineage>
        <taxon>Bacteria</taxon>
        <taxon>Pseudomonadati</taxon>
        <taxon>Pseudomonadota</taxon>
        <taxon>Alphaproteobacteria</taxon>
        <taxon>Rhodobacterales</taxon>
        <taxon>Paracoccaceae</taxon>
        <taxon>Paramylibacter</taxon>
    </lineage>
</organism>
<protein>
    <submittedName>
        <fullName evidence="1">Uncharacterized protein</fullName>
    </submittedName>
</protein>
<dbReference type="AlphaFoldDB" id="A0A2G5KA71"/>
<dbReference type="EMBL" id="MDGM01000007">
    <property type="protein sequence ID" value="PIB25942.1"/>
    <property type="molecule type" value="Genomic_DNA"/>
</dbReference>
<keyword evidence="2" id="KW-1185">Reference proteome</keyword>
<comment type="caution">
    <text evidence="1">The sequence shown here is derived from an EMBL/GenBank/DDBJ whole genome shotgun (WGS) entry which is preliminary data.</text>
</comment>
<accession>A0A2G5KA71</accession>
<proteinExistence type="predicted"/>
<name>A0A2G5KA71_9RHOB</name>
<evidence type="ECO:0000313" key="1">
    <source>
        <dbReference type="EMBL" id="PIB25942.1"/>
    </source>
</evidence>
<dbReference type="Proteomes" id="UP000231516">
    <property type="component" value="Unassembled WGS sequence"/>
</dbReference>
<gene>
    <name evidence="1" type="ORF">BFP76_13215</name>
</gene>